<dbReference type="OrthoDB" id="5865642at2759"/>
<evidence type="ECO:0000313" key="1">
    <source>
        <dbReference type="EMBL" id="CAI5449693.1"/>
    </source>
</evidence>
<dbReference type="AlphaFoldDB" id="A0A9P1N3H9"/>
<dbReference type="SUPFAM" id="SSF48371">
    <property type="entry name" value="ARM repeat"/>
    <property type="match status" value="1"/>
</dbReference>
<name>A0A9P1N3H9_9PELO</name>
<evidence type="ECO:0000313" key="2">
    <source>
        <dbReference type="Proteomes" id="UP001152747"/>
    </source>
</evidence>
<reference evidence="1" key="1">
    <citation type="submission" date="2022-11" db="EMBL/GenBank/DDBJ databases">
        <authorList>
            <person name="Kikuchi T."/>
        </authorList>
    </citation>
    <scope>NUCLEOTIDE SEQUENCE</scope>
    <source>
        <strain evidence="1">PS1010</strain>
    </source>
</reference>
<accession>A0A9P1N3H9</accession>
<dbReference type="InterPro" id="IPR016024">
    <property type="entry name" value="ARM-type_fold"/>
</dbReference>
<comment type="caution">
    <text evidence="1">The sequence shown here is derived from an EMBL/GenBank/DDBJ whole genome shotgun (WGS) entry which is preliminary data.</text>
</comment>
<gene>
    <name evidence="1" type="ORF">CAMP_LOCUS12330</name>
</gene>
<sequence length="703" mass="80431">MSGLFETVHSSLANILSCSKAGIEATRLIQPLIRVIEAGSEYVSKEERVACAGAVLLASKLLLLQNQNANELTGLEKVELFRLFDLCLMILDKNPANLPSLQYINLQPILLAEFDFCDSPTNLEFSDFIEHLFDFIQTSNHLSNPFNSPKNLIVLSKQITKFLKILLDPQKDVEVRKRSARLLEKFCDKCGIQSLATVAPGILSKLFNVLRSDERFFEISEMVLEIFGKITIRCLSESDASDEDQSNGYSEDLKAILVDLETSRHQIVKNVREYLKIICGNLVNHRQTSTKIKLLEIIKILHPILELDPIILDVYLKIRSFIKSRMFEKLDELTNRIPVIVRSGTNIEPTFEMLISVLFGIREDLEMLCVTRANCVVNLIRSLTDSIKIDLKRLMITRAESTSNICEHLQKFPLQFNVKSKNVEKIAKILWNPEFIDLIFEEIQHSTSNSRKCSLILILANSLDGNSIEESRIYQISEYFLEVLEELFWKNQKNSENFESCLESLICICLAKFVAFFEVKKKQKSKNLIEILFFLLLETASNSWITSEAAQFGLESLGETDSSTVPETMSKYGSYLVHRITLASTSSQYYPFAPIVFQQFLNRCNDSEFFDQSLVIVQKLLISLDNFEQKNTISCLRALKAFVMAVNRWFPELEPIKMKNEESDEEKSIPTNQMIIVEKNSDTHKTHDLLRSSRNSNCHPGNY</sequence>
<proteinExistence type="predicted"/>
<organism evidence="1 2">
    <name type="scientific">Caenorhabditis angaria</name>
    <dbReference type="NCBI Taxonomy" id="860376"/>
    <lineage>
        <taxon>Eukaryota</taxon>
        <taxon>Metazoa</taxon>
        <taxon>Ecdysozoa</taxon>
        <taxon>Nematoda</taxon>
        <taxon>Chromadorea</taxon>
        <taxon>Rhabditida</taxon>
        <taxon>Rhabditina</taxon>
        <taxon>Rhabditomorpha</taxon>
        <taxon>Rhabditoidea</taxon>
        <taxon>Rhabditidae</taxon>
        <taxon>Peloderinae</taxon>
        <taxon>Caenorhabditis</taxon>
    </lineage>
</organism>
<keyword evidence="2" id="KW-1185">Reference proteome</keyword>
<protein>
    <submittedName>
        <fullName evidence="1">Uncharacterized protein</fullName>
    </submittedName>
</protein>
<dbReference type="EMBL" id="CANHGI010000004">
    <property type="protein sequence ID" value="CAI5449693.1"/>
    <property type="molecule type" value="Genomic_DNA"/>
</dbReference>
<dbReference type="Proteomes" id="UP001152747">
    <property type="component" value="Unassembled WGS sequence"/>
</dbReference>